<proteinExistence type="predicted"/>
<evidence type="ECO:0000313" key="4">
    <source>
        <dbReference type="Proteomes" id="UP001465976"/>
    </source>
</evidence>
<dbReference type="Proteomes" id="UP001465976">
    <property type="component" value="Unassembled WGS sequence"/>
</dbReference>
<feature type="domain" description="GST N-terminal" evidence="1">
    <location>
        <begin position="18"/>
        <end position="94"/>
    </location>
</feature>
<comment type="caution">
    <text evidence="3">The sequence shown here is derived from an EMBL/GenBank/DDBJ whole genome shotgun (WGS) entry which is preliminary data.</text>
</comment>
<dbReference type="SUPFAM" id="SSF52833">
    <property type="entry name" value="Thioredoxin-like"/>
    <property type="match status" value="1"/>
</dbReference>
<dbReference type="Gene3D" id="3.40.30.10">
    <property type="entry name" value="Glutaredoxin"/>
    <property type="match status" value="1"/>
</dbReference>
<accession>A0ABR3F7S0</accession>
<protein>
    <recommendedName>
        <fullName evidence="5">GST N-terminal domain-containing protein</fullName>
    </recommendedName>
</protein>
<dbReference type="Pfam" id="PF13409">
    <property type="entry name" value="GST_N_2"/>
    <property type="match status" value="1"/>
</dbReference>
<keyword evidence="4" id="KW-1185">Reference proteome</keyword>
<dbReference type="EMBL" id="JBAHYK010000819">
    <property type="protein sequence ID" value="KAL0571111.1"/>
    <property type="molecule type" value="Genomic_DNA"/>
</dbReference>
<evidence type="ECO:0008006" key="5">
    <source>
        <dbReference type="Google" id="ProtNLM"/>
    </source>
</evidence>
<dbReference type="InterPro" id="IPR036249">
    <property type="entry name" value="Thioredoxin-like_sf"/>
</dbReference>
<evidence type="ECO:0000259" key="1">
    <source>
        <dbReference type="Pfam" id="PF13409"/>
    </source>
</evidence>
<organism evidence="3 4">
    <name type="scientific">Marasmius crinis-equi</name>
    <dbReference type="NCBI Taxonomy" id="585013"/>
    <lineage>
        <taxon>Eukaryota</taxon>
        <taxon>Fungi</taxon>
        <taxon>Dikarya</taxon>
        <taxon>Basidiomycota</taxon>
        <taxon>Agaricomycotina</taxon>
        <taxon>Agaricomycetes</taxon>
        <taxon>Agaricomycetidae</taxon>
        <taxon>Agaricales</taxon>
        <taxon>Marasmiineae</taxon>
        <taxon>Marasmiaceae</taxon>
        <taxon>Marasmius</taxon>
    </lineage>
</organism>
<name>A0ABR3F7S0_9AGAR</name>
<reference evidence="3 4" key="1">
    <citation type="submission" date="2024-02" db="EMBL/GenBank/DDBJ databases">
        <title>A draft genome for the cacao thread blight pathogen Marasmius crinis-equi.</title>
        <authorList>
            <person name="Cohen S.P."/>
            <person name="Baruah I.K."/>
            <person name="Amoako-Attah I."/>
            <person name="Bukari Y."/>
            <person name="Meinhardt L.W."/>
            <person name="Bailey B.A."/>
        </authorList>
    </citation>
    <scope>NUCLEOTIDE SEQUENCE [LARGE SCALE GENOMIC DNA]</scope>
    <source>
        <strain evidence="3 4">GH-76</strain>
    </source>
</reference>
<dbReference type="InterPro" id="IPR054416">
    <property type="entry name" value="GST_UstS-like_C"/>
</dbReference>
<dbReference type="InterPro" id="IPR004045">
    <property type="entry name" value="Glutathione_S-Trfase_N"/>
</dbReference>
<dbReference type="Pfam" id="PF22041">
    <property type="entry name" value="GST_C_7"/>
    <property type="match status" value="1"/>
</dbReference>
<gene>
    <name evidence="3" type="ORF">V5O48_010843</name>
</gene>
<feature type="domain" description="Glutathione S-transferase UstS-like C-terminal" evidence="2">
    <location>
        <begin position="111"/>
        <end position="248"/>
    </location>
</feature>
<dbReference type="Gene3D" id="1.20.1050.10">
    <property type="match status" value="1"/>
</dbReference>
<evidence type="ECO:0000313" key="3">
    <source>
        <dbReference type="EMBL" id="KAL0571111.1"/>
    </source>
</evidence>
<evidence type="ECO:0000259" key="2">
    <source>
        <dbReference type="Pfam" id="PF22041"/>
    </source>
</evidence>
<sequence>MAQKPIILYDIASQVGSWSPNVWKAKYALAYYGVPYETHFLEFPEIEPKAKEIGAAPTGKWADGRDQYTCPFIQDPNTGKVVSDSLNVAIYLETTYLKDPKKTLFPAGTVTLQQAFGAAVFTKLGNAARFVLNQTAERMNPASKDYFYEARKDMTGGAALQDVKPKGDDIPKVWKAVEEDFGAIDSWYASKSDKFASGNDKIIYVDVAVAGLFAWVRSVYGADSAEWGLASTWQNGRWGTYIKEFEKYEKSV</sequence>